<organism evidence="1 2">
    <name type="scientific">Dallia pectoralis</name>
    <name type="common">Alaska blackfish</name>
    <dbReference type="NCBI Taxonomy" id="75939"/>
    <lineage>
        <taxon>Eukaryota</taxon>
        <taxon>Metazoa</taxon>
        <taxon>Chordata</taxon>
        <taxon>Craniata</taxon>
        <taxon>Vertebrata</taxon>
        <taxon>Euteleostomi</taxon>
        <taxon>Actinopterygii</taxon>
        <taxon>Neopterygii</taxon>
        <taxon>Teleostei</taxon>
        <taxon>Protacanthopterygii</taxon>
        <taxon>Esociformes</taxon>
        <taxon>Umbridae</taxon>
        <taxon>Dallia</taxon>
    </lineage>
</organism>
<name>A0ACC2G155_DALPE</name>
<protein>
    <submittedName>
        <fullName evidence="1">Uncharacterized protein</fullName>
    </submittedName>
</protein>
<accession>A0ACC2G155</accession>
<dbReference type="Proteomes" id="UP001157502">
    <property type="component" value="Chromosome 19"/>
</dbReference>
<gene>
    <name evidence="1" type="ORF">DPEC_G00227150</name>
</gene>
<dbReference type="EMBL" id="CM055746">
    <property type="protein sequence ID" value="KAJ7997262.1"/>
    <property type="molecule type" value="Genomic_DNA"/>
</dbReference>
<keyword evidence="2" id="KW-1185">Reference proteome</keyword>
<comment type="caution">
    <text evidence="1">The sequence shown here is derived from an EMBL/GenBank/DDBJ whole genome shotgun (WGS) entry which is preliminary data.</text>
</comment>
<evidence type="ECO:0000313" key="2">
    <source>
        <dbReference type="Proteomes" id="UP001157502"/>
    </source>
</evidence>
<evidence type="ECO:0000313" key="1">
    <source>
        <dbReference type="EMBL" id="KAJ7997262.1"/>
    </source>
</evidence>
<sequence length="136" mass="15161">MEPNWKQPPAHLLIGENNDFCITLPRRDPFSSGAPGRLEKDKRRRRVAAARRLSGMAFLCTRSGIIYGWTRVTAPEVFGLRAPGLLYRASDCPWAFFKRSHGPGNDRTSGVPALFNPVDAVTTMAGCEGDHRTSWF</sequence>
<reference evidence="1" key="1">
    <citation type="submission" date="2021-05" db="EMBL/GenBank/DDBJ databases">
        <authorList>
            <person name="Pan Q."/>
            <person name="Jouanno E."/>
            <person name="Zahm M."/>
            <person name="Klopp C."/>
            <person name="Cabau C."/>
            <person name="Louis A."/>
            <person name="Berthelot C."/>
            <person name="Parey E."/>
            <person name="Roest Crollius H."/>
            <person name="Montfort J."/>
            <person name="Robinson-Rechavi M."/>
            <person name="Bouchez O."/>
            <person name="Lampietro C."/>
            <person name="Lopez Roques C."/>
            <person name="Donnadieu C."/>
            <person name="Postlethwait J."/>
            <person name="Bobe J."/>
            <person name="Dillon D."/>
            <person name="Chandos A."/>
            <person name="von Hippel F."/>
            <person name="Guiguen Y."/>
        </authorList>
    </citation>
    <scope>NUCLEOTIDE SEQUENCE</scope>
    <source>
        <strain evidence="1">YG-Jan2019</strain>
    </source>
</reference>
<proteinExistence type="predicted"/>